<protein>
    <submittedName>
        <fullName evidence="5">Group II truncated hemoglobin</fullName>
    </submittedName>
</protein>
<dbReference type="EMBL" id="CP071091">
    <property type="protein sequence ID" value="QSQ17885.1"/>
    <property type="molecule type" value="Genomic_DNA"/>
</dbReference>
<evidence type="ECO:0000256" key="2">
    <source>
        <dbReference type="ARBA" id="ARBA00022617"/>
    </source>
</evidence>
<sequence length="167" mass="18326">MSASSPPDGREDSSPVPSLFAWAGGAEALARLTEHFYERVRTDALLGPVFERMSAAHPAHVALFLGEVLGGPPRYSGERGGHPEMIRHHLGRHLTEAQRRRWTELLCDCSDEVGLPRDPEFRSAFVAYVEWGSRLAVINSRDGVSVDLEAPMPVWGWGVPGGPYRPG</sequence>
<keyword evidence="4" id="KW-0408">Iron</keyword>
<evidence type="ECO:0000256" key="3">
    <source>
        <dbReference type="ARBA" id="ARBA00022723"/>
    </source>
</evidence>
<proteinExistence type="predicted"/>
<dbReference type="InterPro" id="IPR001486">
    <property type="entry name" value="Hemoglobin_trunc"/>
</dbReference>
<dbReference type="InterPro" id="IPR009050">
    <property type="entry name" value="Globin-like_sf"/>
</dbReference>
<evidence type="ECO:0000313" key="6">
    <source>
        <dbReference type="Proteomes" id="UP000663090"/>
    </source>
</evidence>
<dbReference type="RefSeq" id="WP_206719504.1">
    <property type="nucleotide sequence ID" value="NZ_CP071091.1"/>
</dbReference>
<dbReference type="Gene3D" id="1.10.490.10">
    <property type="entry name" value="Globins"/>
    <property type="match status" value="1"/>
</dbReference>
<evidence type="ECO:0000313" key="5">
    <source>
        <dbReference type="EMBL" id="QSQ17885.1"/>
    </source>
</evidence>
<dbReference type="InterPro" id="IPR012292">
    <property type="entry name" value="Globin/Proto"/>
</dbReference>
<name>A0ABX7NGK7_9BACT</name>
<keyword evidence="3" id="KW-0479">Metal-binding</keyword>
<dbReference type="CDD" id="cd14775">
    <property type="entry name" value="TrHb2_O-like"/>
    <property type="match status" value="1"/>
</dbReference>
<keyword evidence="1" id="KW-0813">Transport</keyword>
<dbReference type="Pfam" id="PF01152">
    <property type="entry name" value="Bac_globin"/>
    <property type="match status" value="1"/>
</dbReference>
<dbReference type="Proteomes" id="UP000663090">
    <property type="component" value="Chromosome"/>
</dbReference>
<keyword evidence="2" id="KW-0349">Heme</keyword>
<gene>
    <name evidence="5" type="ORF">JY572_18400</name>
</gene>
<organism evidence="5 6">
    <name type="scientific">Myxococcus landrumensis</name>
    <dbReference type="NCBI Taxonomy" id="2813577"/>
    <lineage>
        <taxon>Bacteria</taxon>
        <taxon>Pseudomonadati</taxon>
        <taxon>Myxococcota</taxon>
        <taxon>Myxococcia</taxon>
        <taxon>Myxococcales</taxon>
        <taxon>Cystobacterineae</taxon>
        <taxon>Myxococcaceae</taxon>
        <taxon>Myxococcus</taxon>
    </lineage>
</organism>
<keyword evidence="6" id="KW-1185">Reference proteome</keyword>
<evidence type="ECO:0000256" key="4">
    <source>
        <dbReference type="ARBA" id="ARBA00023004"/>
    </source>
</evidence>
<evidence type="ECO:0000256" key="1">
    <source>
        <dbReference type="ARBA" id="ARBA00022448"/>
    </source>
</evidence>
<accession>A0ABX7NGK7</accession>
<dbReference type="SUPFAM" id="SSF46458">
    <property type="entry name" value="Globin-like"/>
    <property type="match status" value="1"/>
</dbReference>
<reference evidence="5 6" key="1">
    <citation type="submission" date="2021-02" db="EMBL/GenBank/DDBJ databases">
        <title>De Novo genome assembly of isolated myxobacteria.</title>
        <authorList>
            <person name="Stevens D.C."/>
        </authorList>
    </citation>
    <scope>NUCLEOTIDE SEQUENCE [LARGE SCALE GENOMIC DNA]</scope>
    <source>
        <strain evidence="5 6">SCHIC003</strain>
    </source>
</reference>